<evidence type="ECO:0000313" key="11">
    <source>
        <dbReference type="Proteomes" id="UP000571817"/>
    </source>
</evidence>
<sequence length="545" mass="58349">MWRRLLLSAAGGLCLWLSFPTLGIWPLAVVGVALISLATCGARARVGFLCGLVGGAACFLPVLHWTGIYVGPLPWIALGVTESIYVAFLGLGIAILQSAAPLPWLPRWVWPASGPRVRPFWVALLWVVQEGVRSSVPFGGFPWARLAWSQSNSPLSHLASIAGAPGLTFVVALLGGVLAALVQRWAPGIVGGRRSDAAAYAPRRSLRALWPALAVVAVVAGSIWYPTPTSGKKLQVIGIQGNVPTIGLEFNAQRRAVLDDHARTTAKAAEMVRRGQIPAPDLVVWPENSSDIDPTRNPDAMTEILHAVAEVKAPLIVGAVLDEPAPDVSNTSLLYLPGQGIVARYVKQHPVPFAEYMPYRSFFRHFSSKVDLLTVNFTHGKKTGLFTIPTRSQGNVKVGPVICFEVAYDGLVRAPVEKGAQLLIVQTNNATFGRTAESEQQLAISRIRAIEHGRSVVHVSTVGVSGLITPDGVVHDRSSLFTSKVLSGAMPLRSSLTLADRLGNVPEHLAYALAVASFLLAAIGSRRRRTAVRADTTSPRGRQLV</sequence>
<dbReference type="Gene3D" id="3.60.110.10">
    <property type="entry name" value="Carbon-nitrogen hydrolase"/>
    <property type="match status" value="1"/>
</dbReference>
<evidence type="ECO:0000256" key="2">
    <source>
        <dbReference type="ARBA" id="ARBA00022475"/>
    </source>
</evidence>
<feature type="transmembrane region" description="Helical" evidence="8">
    <location>
        <begin position="44"/>
        <end position="63"/>
    </location>
</feature>
<dbReference type="PROSITE" id="PS50263">
    <property type="entry name" value="CN_HYDROLASE"/>
    <property type="match status" value="1"/>
</dbReference>
<dbReference type="GO" id="GO:0005886">
    <property type="term" value="C:plasma membrane"/>
    <property type="evidence" value="ECO:0007669"/>
    <property type="project" value="UniProtKB-SubCell"/>
</dbReference>
<reference evidence="10 11" key="1">
    <citation type="submission" date="2020-07" db="EMBL/GenBank/DDBJ databases">
        <title>Sequencing the genomes of 1000 actinobacteria strains.</title>
        <authorList>
            <person name="Klenk H.-P."/>
        </authorList>
    </citation>
    <scope>NUCLEOTIDE SEQUENCE [LARGE SCALE GENOMIC DNA]</scope>
    <source>
        <strain evidence="10 11">DSM 29531</strain>
    </source>
</reference>
<dbReference type="SUPFAM" id="SSF56317">
    <property type="entry name" value="Carbon-nitrogen hydrolase"/>
    <property type="match status" value="1"/>
</dbReference>
<feature type="domain" description="CN hydrolase" evidence="9">
    <location>
        <begin position="234"/>
        <end position="492"/>
    </location>
</feature>
<proteinExistence type="inferred from homology"/>
<keyword evidence="10" id="KW-0449">Lipoprotein</keyword>
<dbReference type="RefSeq" id="WP_179480701.1">
    <property type="nucleotide sequence ID" value="NZ_JACCFW010000001.1"/>
</dbReference>
<organism evidence="10 11">
    <name type="scientific">Allobranchiibius huperziae</name>
    <dbReference type="NCBI Taxonomy" id="1874116"/>
    <lineage>
        <taxon>Bacteria</taxon>
        <taxon>Bacillati</taxon>
        <taxon>Actinomycetota</taxon>
        <taxon>Actinomycetes</taxon>
        <taxon>Micrococcales</taxon>
        <taxon>Dermacoccaceae</taxon>
        <taxon>Allobranchiibius</taxon>
    </lineage>
</organism>
<dbReference type="CDD" id="cd07571">
    <property type="entry name" value="ALP_N-acyl_transferase"/>
    <property type="match status" value="1"/>
</dbReference>
<dbReference type="PANTHER" id="PTHR38686:SF1">
    <property type="entry name" value="APOLIPOPROTEIN N-ACYLTRANSFERASE"/>
    <property type="match status" value="1"/>
</dbReference>
<evidence type="ECO:0000256" key="5">
    <source>
        <dbReference type="ARBA" id="ARBA00022989"/>
    </source>
</evidence>
<comment type="caution">
    <text evidence="8">Lacks conserved residue(s) required for the propagation of feature annotation.</text>
</comment>
<dbReference type="Proteomes" id="UP000571817">
    <property type="component" value="Unassembled WGS sequence"/>
</dbReference>
<keyword evidence="5 8" id="KW-1133">Transmembrane helix</keyword>
<dbReference type="Pfam" id="PF20154">
    <property type="entry name" value="LNT_N"/>
    <property type="match status" value="1"/>
</dbReference>
<comment type="subcellular location">
    <subcellularLocation>
        <location evidence="1 8">Cell membrane</location>
        <topology evidence="1 8">Multi-pass membrane protein</topology>
    </subcellularLocation>
</comment>
<dbReference type="AlphaFoldDB" id="A0A853DDG3"/>
<protein>
    <recommendedName>
        <fullName evidence="8">Apolipoprotein N-acyltransferase</fullName>
        <shortName evidence="8">ALP N-acyltransferase</shortName>
        <ecNumber evidence="8">2.3.1.269</ecNumber>
    </recommendedName>
</protein>
<accession>A0A853DDG3</accession>
<dbReference type="GO" id="GO:0042158">
    <property type="term" value="P:lipoprotein biosynthetic process"/>
    <property type="evidence" value="ECO:0007669"/>
    <property type="project" value="UniProtKB-UniRule"/>
</dbReference>
<dbReference type="HAMAP" id="MF_01148">
    <property type="entry name" value="Lnt"/>
    <property type="match status" value="1"/>
</dbReference>
<evidence type="ECO:0000256" key="1">
    <source>
        <dbReference type="ARBA" id="ARBA00004651"/>
    </source>
</evidence>
<dbReference type="EMBL" id="JACCFW010000001">
    <property type="protein sequence ID" value="NYJ74657.1"/>
    <property type="molecule type" value="Genomic_DNA"/>
</dbReference>
<dbReference type="InterPro" id="IPR036526">
    <property type="entry name" value="C-N_Hydrolase_sf"/>
</dbReference>
<keyword evidence="2 8" id="KW-1003">Cell membrane</keyword>
<dbReference type="Pfam" id="PF00795">
    <property type="entry name" value="CN_hydrolase"/>
    <property type="match status" value="1"/>
</dbReference>
<dbReference type="InterPro" id="IPR045378">
    <property type="entry name" value="LNT_N"/>
</dbReference>
<dbReference type="GO" id="GO:0016410">
    <property type="term" value="F:N-acyltransferase activity"/>
    <property type="evidence" value="ECO:0007669"/>
    <property type="project" value="UniProtKB-UniRule"/>
</dbReference>
<gene>
    <name evidence="8" type="primary">lnt</name>
    <name evidence="10" type="ORF">HNR15_001620</name>
</gene>
<keyword evidence="6 8" id="KW-0472">Membrane</keyword>
<keyword evidence="7 8" id="KW-0012">Acyltransferase</keyword>
<dbReference type="InterPro" id="IPR003010">
    <property type="entry name" value="C-N_Hydrolase"/>
</dbReference>
<evidence type="ECO:0000256" key="4">
    <source>
        <dbReference type="ARBA" id="ARBA00022692"/>
    </source>
</evidence>
<dbReference type="EC" id="2.3.1.269" evidence="8"/>
<keyword evidence="3 8" id="KW-0808">Transferase</keyword>
<evidence type="ECO:0000256" key="8">
    <source>
        <dbReference type="HAMAP-Rule" id="MF_01148"/>
    </source>
</evidence>
<feature type="transmembrane region" description="Helical" evidence="8">
    <location>
        <begin position="158"/>
        <end position="185"/>
    </location>
</feature>
<comment type="caution">
    <text evidence="10">The sequence shown here is derived from an EMBL/GenBank/DDBJ whole genome shotgun (WGS) entry which is preliminary data.</text>
</comment>
<dbReference type="PANTHER" id="PTHR38686">
    <property type="entry name" value="APOLIPOPROTEIN N-ACYLTRANSFERASE"/>
    <property type="match status" value="1"/>
</dbReference>
<dbReference type="InterPro" id="IPR004563">
    <property type="entry name" value="Apolipo_AcylTrfase"/>
</dbReference>
<comment type="pathway">
    <text evidence="8">Protein modification; lipoprotein biosynthesis (N-acyl transfer).</text>
</comment>
<comment type="function">
    <text evidence="8">Catalyzes the phospholipid dependent N-acylation of the N-terminal cysteine of apolipoprotein, the last step in lipoprotein maturation.</text>
</comment>
<name>A0A853DDG3_9MICO</name>
<dbReference type="UniPathway" id="UPA00666"/>
<feature type="transmembrane region" description="Helical" evidence="8">
    <location>
        <begin position="206"/>
        <end position="225"/>
    </location>
</feature>
<evidence type="ECO:0000256" key="6">
    <source>
        <dbReference type="ARBA" id="ARBA00023136"/>
    </source>
</evidence>
<evidence type="ECO:0000256" key="3">
    <source>
        <dbReference type="ARBA" id="ARBA00022679"/>
    </source>
</evidence>
<dbReference type="NCBIfam" id="TIGR00546">
    <property type="entry name" value="lnt"/>
    <property type="match status" value="1"/>
</dbReference>
<evidence type="ECO:0000259" key="9">
    <source>
        <dbReference type="PROSITE" id="PS50263"/>
    </source>
</evidence>
<comment type="catalytic activity">
    <reaction evidence="8">
        <text>N-terminal S-1,2-diacyl-sn-glyceryl-L-cysteinyl-[lipoprotein] + a glycerophospholipid = N-acyl-S-1,2-diacyl-sn-glyceryl-L-cysteinyl-[lipoprotein] + a 2-acyl-sn-glycero-3-phospholipid + H(+)</text>
        <dbReference type="Rhea" id="RHEA:48228"/>
        <dbReference type="Rhea" id="RHEA-COMP:14681"/>
        <dbReference type="Rhea" id="RHEA-COMP:14684"/>
        <dbReference type="ChEBI" id="CHEBI:15378"/>
        <dbReference type="ChEBI" id="CHEBI:136912"/>
        <dbReference type="ChEBI" id="CHEBI:140656"/>
        <dbReference type="ChEBI" id="CHEBI:140657"/>
        <dbReference type="ChEBI" id="CHEBI:140660"/>
        <dbReference type="EC" id="2.3.1.269"/>
    </reaction>
</comment>
<feature type="transmembrane region" description="Helical" evidence="8">
    <location>
        <begin position="75"/>
        <end position="100"/>
    </location>
</feature>
<keyword evidence="11" id="KW-1185">Reference proteome</keyword>
<evidence type="ECO:0000313" key="10">
    <source>
        <dbReference type="EMBL" id="NYJ74657.1"/>
    </source>
</evidence>
<keyword evidence="4 8" id="KW-0812">Transmembrane</keyword>
<evidence type="ECO:0000256" key="7">
    <source>
        <dbReference type="ARBA" id="ARBA00023315"/>
    </source>
</evidence>
<comment type="similarity">
    <text evidence="8">Belongs to the CN hydrolase family. Apolipoprotein N-acyltransferase subfamily.</text>
</comment>